<proteinExistence type="predicted"/>
<name>A0A2W5EQW1_9SPHI</name>
<dbReference type="PROSITE" id="PS51257">
    <property type="entry name" value="PROKAR_LIPOPROTEIN"/>
    <property type="match status" value="1"/>
</dbReference>
<sequence length="119" mass="13794">MKRKILLALIGLVLLASCATTKSFDFSQVQIGMSKEEVSAKLKRPPYKILGAKQYPNGTMEVQEYYYVTMGGEDRDYWLYFWNNKLVKYETPDIRGKVRPNPWQDEMDRAYNSLGLAGR</sequence>
<feature type="chain" id="PRO_5016095084" description="Lipoprotein SmpA/OmlA domain-containing protein" evidence="1">
    <location>
        <begin position="20"/>
        <end position="119"/>
    </location>
</feature>
<evidence type="ECO:0000313" key="3">
    <source>
        <dbReference type="Proteomes" id="UP000249645"/>
    </source>
</evidence>
<organism evidence="2 3">
    <name type="scientific">Pseudopedobacter saltans</name>
    <dbReference type="NCBI Taxonomy" id="151895"/>
    <lineage>
        <taxon>Bacteria</taxon>
        <taxon>Pseudomonadati</taxon>
        <taxon>Bacteroidota</taxon>
        <taxon>Sphingobacteriia</taxon>
        <taxon>Sphingobacteriales</taxon>
        <taxon>Sphingobacteriaceae</taxon>
        <taxon>Pseudopedobacter</taxon>
    </lineage>
</organism>
<evidence type="ECO:0000313" key="2">
    <source>
        <dbReference type="EMBL" id="PZP43957.1"/>
    </source>
</evidence>
<evidence type="ECO:0000256" key="1">
    <source>
        <dbReference type="SAM" id="SignalP"/>
    </source>
</evidence>
<reference evidence="2 3" key="1">
    <citation type="submission" date="2017-11" db="EMBL/GenBank/DDBJ databases">
        <title>Infants hospitalized years apart are colonized by the same room-sourced microbial strains.</title>
        <authorList>
            <person name="Brooks B."/>
            <person name="Olm M.R."/>
            <person name="Firek B.A."/>
            <person name="Baker R."/>
            <person name="Thomas B.C."/>
            <person name="Morowitz M.J."/>
            <person name="Banfield J.F."/>
        </authorList>
    </citation>
    <scope>NUCLEOTIDE SEQUENCE [LARGE SCALE GENOMIC DNA]</scope>
    <source>
        <strain evidence="2">S2_009_000_R2_76</strain>
    </source>
</reference>
<dbReference type="Proteomes" id="UP000249645">
    <property type="component" value="Unassembled WGS sequence"/>
</dbReference>
<dbReference type="EMBL" id="QFOI01000339">
    <property type="protein sequence ID" value="PZP43957.1"/>
    <property type="molecule type" value="Genomic_DNA"/>
</dbReference>
<accession>A0A2W5EQW1</accession>
<dbReference type="AlphaFoldDB" id="A0A2W5EQW1"/>
<keyword evidence="1" id="KW-0732">Signal</keyword>
<protein>
    <recommendedName>
        <fullName evidence="4">Lipoprotein SmpA/OmlA domain-containing protein</fullName>
    </recommendedName>
</protein>
<feature type="signal peptide" evidence="1">
    <location>
        <begin position="1"/>
        <end position="19"/>
    </location>
</feature>
<comment type="caution">
    <text evidence="2">The sequence shown here is derived from an EMBL/GenBank/DDBJ whole genome shotgun (WGS) entry which is preliminary data.</text>
</comment>
<gene>
    <name evidence="2" type="ORF">DI598_15050</name>
</gene>
<evidence type="ECO:0008006" key="4">
    <source>
        <dbReference type="Google" id="ProtNLM"/>
    </source>
</evidence>